<feature type="region of interest" description="Disordered" evidence="3">
    <location>
        <begin position="1022"/>
        <end position="1044"/>
    </location>
</feature>
<dbReference type="InterPro" id="IPR001138">
    <property type="entry name" value="Zn2Cys6_DnaBD"/>
</dbReference>
<dbReference type="Proteomes" id="UP000800097">
    <property type="component" value="Unassembled WGS sequence"/>
</dbReference>
<name>A0A6A6JLY2_WESOR</name>
<dbReference type="CDD" id="cd00067">
    <property type="entry name" value="GAL4"/>
    <property type="match status" value="1"/>
</dbReference>
<dbReference type="InterPro" id="IPR007219">
    <property type="entry name" value="XnlR_reg_dom"/>
</dbReference>
<feature type="region of interest" description="Disordered" evidence="3">
    <location>
        <begin position="634"/>
        <end position="680"/>
    </location>
</feature>
<gene>
    <name evidence="5" type="ORF">EI97DRAFT_417424</name>
</gene>
<dbReference type="Pfam" id="PF04082">
    <property type="entry name" value="Fungal_trans"/>
    <property type="match status" value="1"/>
</dbReference>
<feature type="compositionally biased region" description="Basic and acidic residues" evidence="3">
    <location>
        <begin position="84"/>
        <end position="93"/>
    </location>
</feature>
<dbReference type="PANTHER" id="PTHR47783">
    <property type="entry name" value="ZN(II)2CYS6 TRANSCRIPTION FACTOR (EUROFUNG)-RELATED"/>
    <property type="match status" value="1"/>
</dbReference>
<dbReference type="PROSITE" id="PS00463">
    <property type="entry name" value="ZN2_CY6_FUNGAL_1"/>
    <property type="match status" value="1"/>
</dbReference>
<feature type="region of interest" description="Disordered" evidence="3">
    <location>
        <begin position="191"/>
        <end position="222"/>
    </location>
</feature>
<dbReference type="Gene3D" id="4.10.240.10">
    <property type="entry name" value="Zn(2)-C6 fungal-type DNA-binding domain"/>
    <property type="match status" value="1"/>
</dbReference>
<feature type="compositionally biased region" description="Polar residues" evidence="3">
    <location>
        <begin position="634"/>
        <end position="647"/>
    </location>
</feature>
<dbReference type="EMBL" id="ML986491">
    <property type="protein sequence ID" value="KAF2277254.1"/>
    <property type="molecule type" value="Genomic_DNA"/>
</dbReference>
<dbReference type="CDD" id="cd12148">
    <property type="entry name" value="fungal_TF_MHR"/>
    <property type="match status" value="1"/>
</dbReference>
<protein>
    <recommendedName>
        <fullName evidence="4">Zn(2)-C6 fungal-type domain-containing protein</fullName>
    </recommendedName>
</protein>
<evidence type="ECO:0000256" key="1">
    <source>
        <dbReference type="ARBA" id="ARBA00022723"/>
    </source>
</evidence>
<dbReference type="PROSITE" id="PS50048">
    <property type="entry name" value="ZN2_CY6_FUNGAL_2"/>
    <property type="match status" value="1"/>
</dbReference>
<keyword evidence="6" id="KW-1185">Reference proteome</keyword>
<dbReference type="RefSeq" id="XP_033654793.1">
    <property type="nucleotide sequence ID" value="XM_033796922.1"/>
</dbReference>
<dbReference type="GO" id="GO:0003677">
    <property type="term" value="F:DNA binding"/>
    <property type="evidence" value="ECO:0007669"/>
    <property type="project" value="InterPro"/>
</dbReference>
<evidence type="ECO:0000313" key="5">
    <source>
        <dbReference type="EMBL" id="KAF2277254.1"/>
    </source>
</evidence>
<dbReference type="AlphaFoldDB" id="A0A6A6JLY2"/>
<feature type="compositionally biased region" description="Low complexity" evidence="3">
    <location>
        <begin position="204"/>
        <end position="219"/>
    </location>
</feature>
<sequence length="1044" mass="113287">MQTTAAPKPSANATAPLQKPIRFVTNSDGPYAKRRRINSACLTCRRKKTRCSGERPVCGTCKQNKHECAGYGADADATTSNDTTNKDAKDTKKQGLRQRKPSADTSLPSNGRPKQEEPLPSPVPSRQPLRHAALHASPDQDSSSTAKVPSATNDASLSLSTRNRMPFFRYFGPTAIMPGFKQMVVKVRGKAHSTSHTSSDALESSPGHAASAASPTTPGFRTPVELPVYDTSTTAPPPLITHLCKLFMVHFGCTFPFLQPERFLRDLEEKQVDAILVDAVCALAARFSTHPLLTGSAEAKKDGESSRIQPHEYGQAFAQRAKSAIPDAFHCPSVAVVQAALLLAYDEFGANRDSGLWMYLGIAIRMAQDLGMQTLEGLKYEGRGGPTPESVKTDPNAGLNNGSPTSGPPRRTASTSEEAEQRAVERERLDTFWSIFFLDRVISSGTGRPVTLRDRDIEISFPSLDEVDPTSGWPLPFPALIRIIHLYGRVTDLLNRIKEKAHITEALRKQLDTLEFHLTEIYQGLSPKLHFNAVNFQHYVKIRQGTNFLLLHCWFHTLIVLLHQPTLLKTFEGSAHHLSNNSRELSMSSAKTVADILAFTDLIDAKTGVGNPFTSQPIYIVACAFLKETALHTTSSQPHSRPSSPGSAQDDHPVNANQPSIDHLDFDNPPRPPNAIRAGCANDHDQKQAHKHTLLASAANQNYQRCYRALKSLETYWAGVKYILTVLDQKAKGVGDPLLYTAEEVENALEQPRPEPSFTSPGWRRKLSWGAYLTSEGMGAENAAKVTAAIRARTPTIAGTPLPTTGQAIGWSLTGTMNSPSTNVAVMYPPEASNHRDKPAKHMLQPSIASVLSDSPTNPPQFRAEILTQRRASAPVPPPQLIDSAAMPPPPESQIHPLAADPSLISDADLLLNLHSPLNNANSSHMLHPTPRNPPLSLPPSTFPNTPSSLAIAPPHTIPPSLELSPSSLFGAYPTASGSEAFGDMVIDSQDVDMSALGADMMPWDLEYLPHDFIFYGEGSFGAVEEEPRDGSADGDTGPGAEQG</sequence>
<dbReference type="PANTHER" id="PTHR47783:SF1">
    <property type="entry name" value="ZN(II)2CYS6 TRANSCRIPTION FACTOR (EUROFUNG)"/>
    <property type="match status" value="1"/>
</dbReference>
<dbReference type="SMART" id="SM00906">
    <property type="entry name" value="Fungal_trans"/>
    <property type="match status" value="1"/>
</dbReference>
<keyword evidence="1" id="KW-0479">Metal-binding</keyword>
<dbReference type="GO" id="GO:0006351">
    <property type="term" value="P:DNA-templated transcription"/>
    <property type="evidence" value="ECO:0007669"/>
    <property type="project" value="InterPro"/>
</dbReference>
<feature type="compositionally biased region" description="Polar residues" evidence="3">
    <location>
        <begin position="1"/>
        <end position="15"/>
    </location>
</feature>
<accession>A0A6A6JLY2</accession>
<evidence type="ECO:0000259" key="4">
    <source>
        <dbReference type="PROSITE" id="PS50048"/>
    </source>
</evidence>
<dbReference type="SMART" id="SM00066">
    <property type="entry name" value="GAL4"/>
    <property type="match status" value="1"/>
</dbReference>
<dbReference type="GO" id="GO:0008270">
    <property type="term" value="F:zinc ion binding"/>
    <property type="evidence" value="ECO:0007669"/>
    <property type="project" value="InterPro"/>
</dbReference>
<dbReference type="OrthoDB" id="2354469at2759"/>
<reference evidence="5" key="1">
    <citation type="journal article" date="2020" name="Stud. Mycol.">
        <title>101 Dothideomycetes genomes: a test case for predicting lifestyles and emergence of pathogens.</title>
        <authorList>
            <person name="Haridas S."/>
            <person name="Albert R."/>
            <person name="Binder M."/>
            <person name="Bloem J."/>
            <person name="Labutti K."/>
            <person name="Salamov A."/>
            <person name="Andreopoulos B."/>
            <person name="Baker S."/>
            <person name="Barry K."/>
            <person name="Bills G."/>
            <person name="Bluhm B."/>
            <person name="Cannon C."/>
            <person name="Castanera R."/>
            <person name="Culley D."/>
            <person name="Daum C."/>
            <person name="Ezra D."/>
            <person name="Gonzalez J."/>
            <person name="Henrissat B."/>
            <person name="Kuo A."/>
            <person name="Liang C."/>
            <person name="Lipzen A."/>
            <person name="Lutzoni F."/>
            <person name="Magnuson J."/>
            <person name="Mondo S."/>
            <person name="Nolan M."/>
            <person name="Ohm R."/>
            <person name="Pangilinan J."/>
            <person name="Park H.-J."/>
            <person name="Ramirez L."/>
            <person name="Alfaro M."/>
            <person name="Sun H."/>
            <person name="Tritt A."/>
            <person name="Yoshinaga Y."/>
            <person name="Zwiers L.-H."/>
            <person name="Turgeon B."/>
            <person name="Goodwin S."/>
            <person name="Spatafora J."/>
            <person name="Crous P."/>
            <person name="Grigoriev I."/>
        </authorList>
    </citation>
    <scope>NUCLEOTIDE SEQUENCE</scope>
    <source>
        <strain evidence="5">CBS 379.55</strain>
    </source>
</reference>
<dbReference type="Pfam" id="PF00172">
    <property type="entry name" value="Zn_clus"/>
    <property type="match status" value="1"/>
</dbReference>
<feature type="domain" description="Zn(2)-C6 fungal-type" evidence="4">
    <location>
        <begin position="40"/>
        <end position="68"/>
    </location>
</feature>
<feature type="region of interest" description="Disordered" evidence="3">
    <location>
        <begin position="379"/>
        <end position="421"/>
    </location>
</feature>
<evidence type="ECO:0000313" key="6">
    <source>
        <dbReference type="Proteomes" id="UP000800097"/>
    </source>
</evidence>
<proteinExistence type="predicted"/>
<feature type="compositionally biased region" description="Polar residues" evidence="3">
    <location>
        <begin position="139"/>
        <end position="157"/>
    </location>
</feature>
<feature type="region of interest" description="Disordered" evidence="3">
    <location>
        <begin position="1"/>
        <end position="32"/>
    </location>
</feature>
<organism evidence="5 6">
    <name type="scientific">Westerdykella ornata</name>
    <dbReference type="NCBI Taxonomy" id="318751"/>
    <lineage>
        <taxon>Eukaryota</taxon>
        <taxon>Fungi</taxon>
        <taxon>Dikarya</taxon>
        <taxon>Ascomycota</taxon>
        <taxon>Pezizomycotina</taxon>
        <taxon>Dothideomycetes</taxon>
        <taxon>Pleosporomycetidae</taxon>
        <taxon>Pleosporales</taxon>
        <taxon>Sporormiaceae</taxon>
        <taxon>Westerdykella</taxon>
    </lineage>
</organism>
<dbReference type="InterPro" id="IPR036864">
    <property type="entry name" value="Zn2-C6_fun-type_DNA-bd_sf"/>
</dbReference>
<feature type="compositionally biased region" description="Low complexity" evidence="3">
    <location>
        <begin position="73"/>
        <end position="83"/>
    </location>
</feature>
<feature type="region of interest" description="Disordered" evidence="3">
    <location>
        <begin position="71"/>
        <end position="157"/>
    </location>
</feature>
<dbReference type="SUPFAM" id="SSF57701">
    <property type="entry name" value="Zn2/Cys6 DNA-binding domain"/>
    <property type="match status" value="1"/>
</dbReference>
<keyword evidence="2" id="KW-0539">Nucleus</keyword>
<evidence type="ECO:0000256" key="2">
    <source>
        <dbReference type="ARBA" id="ARBA00023242"/>
    </source>
</evidence>
<dbReference type="GeneID" id="54550097"/>
<dbReference type="GO" id="GO:0000981">
    <property type="term" value="F:DNA-binding transcription factor activity, RNA polymerase II-specific"/>
    <property type="evidence" value="ECO:0007669"/>
    <property type="project" value="InterPro"/>
</dbReference>
<evidence type="ECO:0000256" key="3">
    <source>
        <dbReference type="SAM" id="MobiDB-lite"/>
    </source>
</evidence>